<dbReference type="VEuPathDB" id="FungiDB:PCH_Pc22g16090"/>
<gene>
    <name evidence="2" type="ORF">Pc22g16090</name>
    <name evidence="2" type="ORF">PCH_Pc22g16090</name>
</gene>
<keyword evidence="1" id="KW-0472">Membrane</keyword>
<keyword evidence="1" id="KW-1133">Transmembrane helix</keyword>
<evidence type="ECO:0000313" key="3">
    <source>
        <dbReference type="Proteomes" id="UP000000724"/>
    </source>
</evidence>
<accession>B6HQQ4</accession>
<reference evidence="2 3" key="1">
    <citation type="journal article" date="2008" name="Nat. Biotechnol.">
        <title>Genome sequencing and analysis of the filamentous fungus Penicillium chrysogenum.</title>
        <authorList>
            <person name="van den Berg M.A."/>
            <person name="Albang R."/>
            <person name="Albermann K."/>
            <person name="Badger J.H."/>
            <person name="Daran J.-M."/>
            <person name="Driessen A.J.M."/>
            <person name="Garcia-Estrada C."/>
            <person name="Fedorova N.D."/>
            <person name="Harris D.M."/>
            <person name="Heijne W.H.M."/>
            <person name="Joardar V.S."/>
            <person name="Kiel J.A.K.W."/>
            <person name="Kovalchuk A."/>
            <person name="Martin J.F."/>
            <person name="Nierman W.C."/>
            <person name="Nijland J.G."/>
            <person name="Pronk J.T."/>
            <person name="Roubos J.A."/>
            <person name="van der Klei I.J."/>
            <person name="van Peij N.N.M.E."/>
            <person name="Veenhuis M."/>
            <person name="von Doehren H."/>
            <person name="Wagner C."/>
            <person name="Wortman J.R."/>
            <person name="Bovenberg R.A.L."/>
        </authorList>
    </citation>
    <scope>NUCLEOTIDE SEQUENCE [LARGE SCALE GENOMIC DNA]</scope>
    <source>
        <strain evidence="3">ATCC 28089 / DSM 1075 / NRRL 1951 / Wisconsin 54-1255</strain>
    </source>
</reference>
<dbReference type="HOGENOM" id="CLU_1825921_0_0_1"/>
<dbReference type="EMBL" id="AM920437">
    <property type="protein sequence ID" value="CAP98897.1"/>
    <property type="molecule type" value="Genomic_DNA"/>
</dbReference>
<dbReference type="AlphaFoldDB" id="B6HQQ4"/>
<keyword evidence="1" id="KW-0812">Transmembrane</keyword>
<protein>
    <submittedName>
        <fullName evidence="2">Uncharacterized protein</fullName>
    </submittedName>
</protein>
<dbReference type="Proteomes" id="UP000000724">
    <property type="component" value="Contig Pc00c22"/>
</dbReference>
<name>B6HQQ4_PENRW</name>
<feature type="transmembrane region" description="Helical" evidence="1">
    <location>
        <begin position="100"/>
        <end position="124"/>
    </location>
</feature>
<proteinExistence type="predicted"/>
<sequence>MELQGSDDVILQATREEAGKILVGALLIHHPGEGLFVPGEIPYGRLKRGRLAADFARVKSTRVKFYVTSRVQGSRILLGCMAKGCVLGYLGRYDAIGESLVHLFGVYLVLFYPHMILEVAFALFREWWMRPLEYEANACNH</sequence>
<keyword evidence="3" id="KW-1185">Reference proteome</keyword>
<organism evidence="2 3">
    <name type="scientific">Penicillium rubens (strain ATCC 28089 / DSM 1075 / NRRL 1951 / Wisconsin 54-1255)</name>
    <name type="common">Penicillium chrysogenum</name>
    <dbReference type="NCBI Taxonomy" id="500485"/>
    <lineage>
        <taxon>Eukaryota</taxon>
        <taxon>Fungi</taxon>
        <taxon>Dikarya</taxon>
        <taxon>Ascomycota</taxon>
        <taxon>Pezizomycotina</taxon>
        <taxon>Eurotiomycetes</taxon>
        <taxon>Eurotiomycetidae</taxon>
        <taxon>Eurotiales</taxon>
        <taxon>Aspergillaceae</taxon>
        <taxon>Penicillium</taxon>
        <taxon>Penicillium chrysogenum species complex</taxon>
    </lineage>
</organism>
<evidence type="ECO:0000256" key="1">
    <source>
        <dbReference type="SAM" id="Phobius"/>
    </source>
</evidence>
<evidence type="ECO:0000313" key="2">
    <source>
        <dbReference type="EMBL" id="CAP98897.1"/>
    </source>
</evidence>
<dbReference type="OrthoDB" id="10569712at2759"/>